<sequence>MSIKNDKHSFIEQSFTSSENQYYNLNLNQSKKCQILVPVQSNSKPNNDKFCVSDNYEEKRKLQSWNKSSKASTFTPVNEDNNDLAKPWTNKNNFNTTNRSTLSLHIAAYENSIEAVVSDLFVNGNIDGLKIGKLGPINASKHCFSDRLMV</sequence>
<protein>
    <submittedName>
        <fullName evidence="2">Uncharacterized protein</fullName>
    </submittedName>
</protein>
<proteinExistence type="predicted"/>
<evidence type="ECO:0000313" key="2">
    <source>
        <dbReference type="WBParaSite" id="PS1159_v2.g6348.t1"/>
    </source>
</evidence>
<dbReference type="WBParaSite" id="PS1159_v2.g6348.t1">
    <property type="protein sequence ID" value="PS1159_v2.g6348.t1"/>
    <property type="gene ID" value="PS1159_v2.g6348"/>
</dbReference>
<dbReference type="Proteomes" id="UP000887580">
    <property type="component" value="Unplaced"/>
</dbReference>
<organism evidence="1 2">
    <name type="scientific">Panagrolaimus sp. PS1159</name>
    <dbReference type="NCBI Taxonomy" id="55785"/>
    <lineage>
        <taxon>Eukaryota</taxon>
        <taxon>Metazoa</taxon>
        <taxon>Ecdysozoa</taxon>
        <taxon>Nematoda</taxon>
        <taxon>Chromadorea</taxon>
        <taxon>Rhabditida</taxon>
        <taxon>Tylenchina</taxon>
        <taxon>Panagrolaimomorpha</taxon>
        <taxon>Panagrolaimoidea</taxon>
        <taxon>Panagrolaimidae</taxon>
        <taxon>Panagrolaimus</taxon>
    </lineage>
</organism>
<reference evidence="2" key="1">
    <citation type="submission" date="2022-11" db="UniProtKB">
        <authorList>
            <consortium name="WormBaseParasite"/>
        </authorList>
    </citation>
    <scope>IDENTIFICATION</scope>
</reference>
<accession>A0AC35GLS0</accession>
<name>A0AC35GLS0_9BILA</name>
<evidence type="ECO:0000313" key="1">
    <source>
        <dbReference type="Proteomes" id="UP000887580"/>
    </source>
</evidence>